<dbReference type="Gene3D" id="1.10.10.10">
    <property type="entry name" value="Winged helix-like DNA-binding domain superfamily/Winged helix DNA-binding domain"/>
    <property type="match status" value="1"/>
</dbReference>
<evidence type="ECO:0000256" key="3">
    <source>
        <dbReference type="ARBA" id="ARBA00011918"/>
    </source>
</evidence>
<dbReference type="FunFam" id="1.10.10.10:FF:000214">
    <property type="entry name" value="Methylated-DNA--protein-cysteine methyltransferase"/>
    <property type="match status" value="1"/>
</dbReference>
<dbReference type="InterPro" id="IPR004026">
    <property type="entry name" value="Ada_DNA_repair_Zn-bd"/>
</dbReference>
<dbReference type="Pfam" id="PF02870">
    <property type="entry name" value="Methyltransf_1N"/>
    <property type="match status" value="1"/>
</dbReference>
<dbReference type="EC" id="2.1.1.63" evidence="3"/>
<dbReference type="PANTHER" id="PTHR10815:SF5">
    <property type="entry name" value="METHYLATED-DNA--PROTEIN-CYSTEINE METHYLTRANSFERASE"/>
    <property type="match status" value="1"/>
</dbReference>
<dbReference type="InterPro" id="IPR035451">
    <property type="entry name" value="Ada-like_dom_sf"/>
</dbReference>
<dbReference type="InterPro" id="IPR018060">
    <property type="entry name" value="HTH_AraC"/>
</dbReference>
<dbReference type="SUPFAM" id="SSF53155">
    <property type="entry name" value="Methylated DNA-protein cysteine methyltransferase domain"/>
    <property type="match status" value="1"/>
</dbReference>
<evidence type="ECO:0000256" key="6">
    <source>
        <dbReference type="ARBA" id="ARBA00022679"/>
    </source>
</evidence>
<evidence type="ECO:0000256" key="4">
    <source>
        <dbReference type="ARBA" id="ARBA00022490"/>
    </source>
</evidence>
<dbReference type="SUPFAM" id="SSF46767">
    <property type="entry name" value="Methylated DNA-protein cysteine methyltransferase, C-terminal domain"/>
    <property type="match status" value="1"/>
</dbReference>
<evidence type="ECO:0000259" key="11">
    <source>
        <dbReference type="PROSITE" id="PS01124"/>
    </source>
</evidence>
<dbReference type="InterPro" id="IPR008332">
    <property type="entry name" value="MethylG_MeTrfase_N"/>
</dbReference>
<dbReference type="Pfam" id="PF01035">
    <property type="entry name" value="DNA_binding_1"/>
    <property type="match status" value="1"/>
</dbReference>
<sequence>MTTSPSFKEKYDAVGRQDLRYEGVFITAVKTTGIFCRPSCKARKPKPENVIFYNTAQEAIQNGYRPCKLCKPMENKGESPEYIKNIIKELQDNPFLKIKDYDLRQRGIEPSHIRRWFKLNHNMTFHAYQRMLRINIAYRQIKKGDSITQSAFDSGYDSLSGFNESYRSIFGDSVTASGDKAIINIVRFTTPIGPMFCCATEQGICLLEFTDRRMLETEFKDLCHRLNAVILPGHNPHLEQVQSEINEYFSAKRRVFNVPLHTPGTDFQQQVWTILQDIPYGTTRSYAQQAIAVGNPKAIRAVGSANGKNRVGIIIPCHRVIASDGKLAGYGGGLHRKRWLLDFESANI</sequence>
<dbReference type="Pfam" id="PF12833">
    <property type="entry name" value="HTH_18"/>
    <property type="match status" value="1"/>
</dbReference>
<dbReference type="SUPFAM" id="SSF57884">
    <property type="entry name" value="Ada DNA repair protein, N-terminal domain (N-Ada 10)"/>
    <property type="match status" value="1"/>
</dbReference>
<dbReference type="InterPro" id="IPR001497">
    <property type="entry name" value="MethylDNA_cys_MeTrfase_AS"/>
</dbReference>
<dbReference type="GO" id="GO:0032259">
    <property type="term" value="P:methylation"/>
    <property type="evidence" value="ECO:0007669"/>
    <property type="project" value="UniProtKB-KW"/>
</dbReference>
<dbReference type="InterPro" id="IPR036388">
    <property type="entry name" value="WH-like_DNA-bd_sf"/>
</dbReference>
<gene>
    <name evidence="12" type="ORF">MNBD_GAMMA21-2506</name>
</gene>
<dbReference type="PIRSF" id="PIRSF000409">
    <property type="entry name" value="Ada"/>
    <property type="match status" value="1"/>
</dbReference>
<dbReference type="InterPro" id="IPR016221">
    <property type="entry name" value="Bifunct_regulatory_prot_Ada"/>
</dbReference>
<dbReference type="PROSITE" id="PS01124">
    <property type="entry name" value="HTH_ARAC_FAMILY_2"/>
    <property type="match status" value="1"/>
</dbReference>
<evidence type="ECO:0000256" key="9">
    <source>
        <dbReference type="ARBA" id="ARBA00023204"/>
    </source>
</evidence>
<keyword evidence="9" id="KW-0234">DNA repair</keyword>
<dbReference type="SMART" id="SM00342">
    <property type="entry name" value="HTH_ARAC"/>
    <property type="match status" value="1"/>
</dbReference>
<dbReference type="PANTHER" id="PTHR10815">
    <property type="entry name" value="METHYLATED-DNA--PROTEIN-CYSTEINE METHYLTRANSFERASE"/>
    <property type="match status" value="1"/>
</dbReference>
<dbReference type="GO" id="GO:0003700">
    <property type="term" value="F:DNA-binding transcription factor activity"/>
    <property type="evidence" value="ECO:0007669"/>
    <property type="project" value="InterPro"/>
</dbReference>
<keyword evidence="5 12" id="KW-0489">Methyltransferase</keyword>
<dbReference type="GO" id="GO:0008270">
    <property type="term" value="F:zinc ion binding"/>
    <property type="evidence" value="ECO:0007669"/>
    <property type="project" value="InterPro"/>
</dbReference>
<comment type="catalytic activity">
    <reaction evidence="1">
        <text>a 4-O-methyl-thymidine in DNA + L-cysteinyl-[protein] = a thymidine in DNA + S-methyl-L-cysteinyl-[protein]</text>
        <dbReference type="Rhea" id="RHEA:53428"/>
        <dbReference type="Rhea" id="RHEA-COMP:10131"/>
        <dbReference type="Rhea" id="RHEA-COMP:10132"/>
        <dbReference type="Rhea" id="RHEA-COMP:13555"/>
        <dbReference type="Rhea" id="RHEA-COMP:13556"/>
        <dbReference type="ChEBI" id="CHEBI:29950"/>
        <dbReference type="ChEBI" id="CHEBI:82612"/>
        <dbReference type="ChEBI" id="CHEBI:137386"/>
        <dbReference type="ChEBI" id="CHEBI:137387"/>
        <dbReference type="EC" id="2.1.1.63"/>
    </reaction>
</comment>
<keyword evidence="6 12" id="KW-0808">Transferase</keyword>
<dbReference type="AlphaFoldDB" id="A0A3B1ATT5"/>
<dbReference type="InterPro" id="IPR036217">
    <property type="entry name" value="MethylDNA_cys_MeTrfase_DNAb"/>
</dbReference>
<keyword evidence="7" id="KW-0227">DNA damage</keyword>
<feature type="domain" description="HTH araC/xylS-type" evidence="11">
    <location>
        <begin position="107"/>
        <end position="180"/>
    </location>
</feature>
<dbReference type="Gene3D" id="3.40.10.10">
    <property type="entry name" value="DNA Methylphosphotriester Repair Domain"/>
    <property type="match status" value="1"/>
</dbReference>
<dbReference type="InterPro" id="IPR036631">
    <property type="entry name" value="MGMT_N_sf"/>
</dbReference>
<protein>
    <recommendedName>
        <fullName evidence="3">methylated-DNA--[protein]-cysteine S-methyltransferase</fullName>
        <ecNumber evidence="3">2.1.1.63</ecNumber>
    </recommendedName>
</protein>
<dbReference type="HAMAP" id="MF_00772">
    <property type="entry name" value="OGT"/>
    <property type="match status" value="1"/>
</dbReference>
<dbReference type="PROSITE" id="PS00374">
    <property type="entry name" value="MGMT"/>
    <property type="match status" value="1"/>
</dbReference>
<dbReference type="InterPro" id="IPR023546">
    <property type="entry name" value="MGMT"/>
</dbReference>
<dbReference type="Pfam" id="PF02805">
    <property type="entry name" value="Ada_Zn_binding"/>
    <property type="match status" value="1"/>
</dbReference>
<accession>A0A3B1ATT5</accession>
<dbReference type="GO" id="GO:0003908">
    <property type="term" value="F:methylated-DNA-[protein]-cysteine S-methyltransferase activity"/>
    <property type="evidence" value="ECO:0007669"/>
    <property type="project" value="UniProtKB-EC"/>
</dbReference>
<keyword evidence="4" id="KW-0963">Cytoplasm</keyword>
<evidence type="ECO:0000313" key="12">
    <source>
        <dbReference type="EMBL" id="VAW97404.1"/>
    </source>
</evidence>
<reference evidence="12" key="1">
    <citation type="submission" date="2018-06" db="EMBL/GenBank/DDBJ databases">
        <authorList>
            <person name="Zhirakovskaya E."/>
        </authorList>
    </citation>
    <scope>NUCLEOTIDE SEQUENCE</scope>
</reference>
<evidence type="ECO:0000256" key="10">
    <source>
        <dbReference type="ARBA" id="ARBA00049348"/>
    </source>
</evidence>
<evidence type="ECO:0000256" key="1">
    <source>
        <dbReference type="ARBA" id="ARBA00001286"/>
    </source>
</evidence>
<comment type="catalytic activity">
    <reaction evidence="10">
        <text>a 6-O-methyl-2'-deoxyguanosine in DNA + L-cysteinyl-[protein] = S-methyl-L-cysteinyl-[protein] + a 2'-deoxyguanosine in DNA</text>
        <dbReference type="Rhea" id="RHEA:24000"/>
        <dbReference type="Rhea" id="RHEA-COMP:10131"/>
        <dbReference type="Rhea" id="RHEA-COMP:10132"/>
        <dbReference type="Rhea" id="RHEA-COMP:11367"/>
        <dbReference type="Rhea" id="RHEA-COMP:11368"/>
        <dbReference type="ChEBI" id="CHEBI:29950"/>
        <dbReference type="ChEBI" id="CHEBI:82612"/>
        <dbReference type="ChEBI" id="CHEBI:85445"/>
        <dbReference type="ChEBI" id="CHEBI:85448"/>
        <dbReference type="EC" id="2.1.1.63"/>
    </reaction>
</comment>
<evidence type="ECO:0000256" key="8">
    <source>
        <dbReference type="ARBA" id="ARBA00023159"/>
    </source>
</evidence>
<dbReference type="InterPro" id="IPR014048">
    <property type="entry name" value="MethylDNA_cys_MeTrfase_DNA-bd"/>
</dbReference>
<dbReference type="GO" id="GO:0006281">
    <property type="term" value="P:DNA repair"/>
    <property type="evidence" value="ECO:0007669"/>
    <property type="project" value="UniProtKB-KW"/>
</dbReference>
<evidence type="ECO:0000256" key="5">
    <source>
        <dbReference type="ARBA" id="ARBA00022603"/>
    </source>
</evidence>
<name>A0A3B1ATT5_9ZZZZ</name>
<dbReference type="Gene3D" id="1.10.10.60">
    <property type="entry name" value="Homeodomain-like"/>
    <property type="match status" value="1"/>
</dbReference>
<dbReference type="Gene3D" id="3.30.160.70">
    <property type="entry name" value="Methylated DNA-protein cysteine methyltransferase domain"/>
    <property type="match status" value="1"/>
</dbReference>
<keyword evidence="8" id="KW-0010">Activator</keyword>
<dbReference type="GO" id="GO:0043565">
    <property type="term" value="F:sequence-specific DNA binding"/>
    <property type="evidence" value="ECO:0007669"/>
    <property type="project" value="InterPro"/>
</dbReference>
<evidence type="ECO:0000256" key="2">
    <source>
        <dbReference type="ARBA" id="ARBA00008711"/>
    </source>
</evidence>
<dbReference type="NCBIfam" id="TIGR00589">
    <property type="entry name" value="ogt"/>
    <property type="match status" value="1"/>
</dbReference>
<comment type="similarity">
    <text evidence="2">Belongs to the MGMT family.</text>
</comment>
<dbReference type="EMBL" id="UOFR01000049">
    <property type="protein sequence ID" value="VAW97404.1"/>
    <property type="molecule type" value="Genomic_DNA"/>
</dbReference>
<evidence type="ECO:0000256" key="7">
    <source>
        <dbReference type="ARBA" id="ARBA00022763"/>
    </source>
</evidence>
<proteinExistence type="inferred from homology"/>
<organism evidence="12">
    <name type="scientific">hydrothermal vent metagenome</name>
    <dbReference type="NCBI Taxonomy" id="652676"/>
    <lineage>
        <taxon>unclassified sequences</taxon>
        <taxon>metagenomes</taxon>
        <taxon>ecological metagenomes</taxon>
    </lineage>
</organism>
<dbReference type="CDD" id="cd06445">
    <property type="entry name" value="ATase"/>
    <property type="match status" value="1"/>
</dbReference>